<dbReference type="PANTHER" id="PTHR31569">
    <property type="entry name" value="SWIM-TYPE DOMAIN-CONTAINING PROTEIN"/>
    <property type="match status" value="1"/>
</dbReference>
<proteinExistence type="predicted"/>
<accession>A0A329SAW0</accession>
<dbReference type="EMBL" id="MJFZ01000217">
    <property type="protein sequence ID" value="RAW33997.1"/>
    <property type="molecule type" value="Genomic_DNA"/>
</dbReference>
<reference evidence="6 7" key="1">
    <citation type="submission" date="2018-01" db="EMBL/GenBank/DDBJ databases">
        <title>Draft genome of the strawberry crown rot pathogen Phytophthora cactorum.</title>
        <authorList>
            <person name="Armitage A.D."/>
            <person name="Lysoe E."/>
            <person name="Nellist C.F."/>
            <person name="Harrison R.J."/>
            <person name="Brurberg M.B."/>
        </authorList>
    </citation>
    <scope>NUCLEOTIDE SEQUENCE [LARGE SCALE GENOMIC DNA]</scope>
    <source>
        <strain evidence="6 7">10300</strain>
    </source>
</reference>
<evidence type="ECO:0000313" key="5">
    <source>
        <dbReference type="EMBL" id="KAG3224325.1"/>
    </source>
</evidence>
<dbReference type="Proteomes" id="UP000251314">
    <property type="component" value="Unassembled WGS sequence"/>
</dbReference>
<evidence type="ECO:0000313" key="3">
    <source>
        <dbReference type="EMBL" id="KAG2947202.1"/>
    </source>
</evidence>
<dbReference type="EMBL" id="RCMI01000130">
    <property type="protein sequence ID" value="KAG2931653.1"/>
    <property type="molecule type" value="Genomic_DNA"/>
</dbReference>
<dbReference type="EMBL" id="RCMK01000138">
    <property type="protein sequence ID" value="KAG2947202.1"/>
    <property type="molecule type" value="Genomic_DNA"/>
</dbReference>
<dbReference type="OrthoDB" id="121986at2759"/>
<evidence type="ECO:0000313" key="4">
    <source>
        <dbReference type="EMBL" id="KAG2988851.1"/>
    </source>
</evidence>
<dbReference type="AlphaFoldDB" id="A0A329SAW0"/>
<dbReference type="EMBL" id="RCML01000144">
    <property type="protein sequence ID" value="KAG2988851.1"/>
    <property type="molecule type" value="Genomic_DNA"/>
</dbReference>
<dbReference type="EMBL" id="RCMG01000151">
    <property type="protein sequence ID" value="KAG2861570.1"/>
    <property type="molecule type" value="Genomic_DNA"/>
</dbReference>
<dbReference type="InterPro" id="IPR052579">
    <property type="entry name" value="Zinc_finger_SWIM"/>
</dbReference>
<dbReference type="Proteomes" id="UP000774804">
    <property type="component" value="Unassembled WGS sequence"/>
</dbReference>
<dbReference type="Proteomes" id="UP000736787">
    <property type="component" value="Unassembled WGS sequence"/>
</dbReference>
<dbReference type="VEuPathDB" id="FungiDB:PC110_g9685"/>
<name>A0A329SAW0_9STRA</name>
<keyword evidence="7" id="KW-1185">Reference proteome</keyword>
<gene>
    <name evidence="6" type="ORF">PC110_g9685</name>
    <name evidence="1" type="ORF">PC113_g7066</name>
    <name evidence="2" type="ORF">PC115_g6028</name>
    <name evidence="3" type="ORF">PC117_g6994</name>
    <name evidence="4" type="ORF">PC118_g6467</name>
    <name evidence="5" type="ORF">PC129_g5028</name>
</gene>
<evidence type="ECO:0000313" key="7">
    <source>
        <dbReference type="Proteomes" id="UP000251314"/>
    </source>
</evidence>
<evidence type="ECO:0000313" key="1">
    <source>
        <dbReference type="EMBL" id="KAG2861570.1"/>
    </source>
</evidence>
<dbReference type="PANTHER" id="PTHR31569:SF4">
    <property type="entry name" value="SWIM-TYPE DOMAIN-CONTAINING PROTEIN"/>
    <property type="match status" value="1"/>
</dbReference>
<sequence length="126" mass="14941">MVYSKSEEEFQQHADEFKVVACRGERDALGTYLETNWIACKEMWVALYHMDLPHFRNNTNNRLENFIGKLKANLDSSMPMRRCLDAVIRYQRRREDEYVARVIMPGSKRNHTYNDDMNQLLGMTSD</sequence>
<dbReference type="EMBL" id="RCMV01000116">
    <property type="protein sequence ID" value="KAG3224325.1"/>
    <property type="molecule type" value="Genomic_DNA"/>
</dbReference>
<dbReference type="Proteomes" id="UP000697107">
    <property type="component" value="Unassembled WGS sequence"/>
</dbReference>
<reference evidence="1" key="2">
    <citation type="submission" date="2018-10" db="EMBL/GenBank/DDBJ databases">
        <title>Effector identification in a new, highly contiguous assembly of the strawberry crown rot pathogen Phytophthora cactorum.</title>
        <authorList>
            <person name="Armitage A.D."/>
            <person name="Nellist C.F."/>
            <person name="Bates H."/>
            <person name="Vickerstaff R.J."/>
            <person name="Harrison R.J."/>
        </authorList>
    </citation>
    <scope>NUCLEOTIDE SEQUENCE</scope>
    <source>
        <strain evidence="1">15-7</strain>
        <strain evidence="2">4032</strain>
        <strain evidence="3">4040</strain>
        <strain evidence="4">P415</strain>
        <strain evidence="5">P421</strain>
    </source>
</reference>
<dbReference type="Proteomes" id="UP000735874">
    <property type="component" value="Unassembled WGS sequence"/>
</dbReference>
<dbReference type="STRING" id="29920.A0A329SAW0"/>
<dbReference type="Proteomes" id="UP000760860">
    <property type="component" value="Unassembled WGS sequence"/>
</dbReference>
<evidence type="ECO:0000313" key="2">
    <source>
        <dbReference type="EMBL" id="KAG2931653.1"/>
    </source>
</evidence>
<protein>
    <submittedName>
        <fullName evidence="6">Uncharacterized protein</fullName>
    </submittedName>
</protein>
<evidence type="ECO:0000313" key="6">
    <source>
        <dbReference type="EMBL" id="RAW33997.1"/>
    </source>
</evidence>
<comment type="caution">
    <text evidence="6">The sequence shown here is derived from an EMBL/GenBank/DDBJ whole genome shotgun (WGS) entry which is preliminary data.</text>
</comment>
<organism evidence="6 7">
    <name type="scientific">Phytophthora cactorum</name>
    <dbReference type="NCBI Taxonomy" id="29920"/>
    <lineage>
        <taxon>Eukaryota</taxon>
        <taxon>Sar</taxon>
        <taxon>Stramenopiles</taxon>
        <taxon>Oomycota</taxon>
        <taxon>Peronosporomycetes</taxon>
        <taxon>Peronosporales</taxon>
        <taxon>Peronosporaceae</taxon>
        <taxon>Phytophthora</taxon>
    </lineage>
</organism>